<comment type="caution">
    <text evidence="1">The sequence shown here is derived from an EMBL/GenBank/DDBJ whole genome shotgun (WGS) entry which is preliminary data.</text>
</comment>
<dbReference type="OrthoDB" id="9848585at2"/>
<proteinExistence type="predicted"/>
<reference evidence="1 2" key="1">
    <citation type="journal article" date="2014" name="Genome Announc.">
        <title>Draft Genome Sequence of Petroleum Oil-Degrading Marine Bacterium Pseudomonas taeanensis Strain MS-3, Isolated from a Crude Oil-Contaminated Seashore.</title>
        <authorList>
            <person name="Lee S.Y."/>
            <person name="Kim S.H."/>
            <person name="Lee D.G."/>
            <person name="Shin S."/>
            <person name="Yun S.H."/>
            <person name="Choi C.W."/>
            <person name="Chung Y.H."/>
            <person name="Choi J.S."/>
            <person name="Kahng H.Y."/>
            <person name="Kim S.I."/>
        </authorList>
    </citation>
    <scope>NUCLEOTIDE SEQUENCE [LARGE SCALE GENOMIC DNA]</scope>
    <source>
        <strain evidence="1 2">MS-3</strain>
    </source>
</reference>
<evidence type="ECO:0000313" key="2">
    <source>
        <dbReference type="Proteomes" id="UP000030063"/>
    </source>
</evidence>
<keyword evidence="2" id="KW-1185">Reference proteome</keyword>
<dbReference type="AlphaFoldDB" id="A0A0A1YKU3"/>
<accession>A0A0A1YKU3</accession>
<evidence type="ECO:0000313" key="1">
    <source>
        <dbReference type="EMBL" id="KFX70515.1"/>
    </source>
</evidence>
<dbReference type="EMBL" id="AWSQ01000001">
    <property type="protein sequence ID" value="KFX70515.1"/>
    <property type="molecule type" value="Genomic_DNA"/>
</dbReference>
<sequence length="69" mass="7677">MPTNHPELTDLLRQAQTLDEQLPTTGDPTHYRQPLPAVFQALQLHAKQSGAWCPRRAGVDAAPHRNKAL</sequence>
<name>A0A0A1YKU3_9PSED</name>
<gene>
    <name evidence="1" type="ORF">TMS3_0100825</name>
</gene>
<protein>
    <submittedName>
        <fullName evidence="1">Uncharacterized protein</fullName>
    </submittedName>
</protein>
<dbReference type="RefSeq" id="WP_025163330.1">
    <property type="nucleotide sequence ID" value="NZ_AWSQ01000001.1"/>
</dbReference>
<dbReference type="Proteomes" id="UP000030063">
    <property type="component" value="Unassembled WGS sequence"/>
</dbReference>
<organism evidence="1 2">
    <name type="scientific">Pseudomonas taeanensis MS-3</name>
    <dbReference type="NCBI Taxonomy" id="1395571"/>
    <lineage>
        <taxon>Bacteria</taxon>
        <taxon>Pseudomonadati</taxon>
        <taxon>Pseudomonadota</taxon>
        <taxon>Gammaproteobacteria</taxon>
        <taxon>Pseudomonadales</taxon>
        <taxon>Pseudomonadaceae</taxon>
        <taxon>Pseudomonas</taxon>
    </lineage>
</organism>